<dbReference type="InterPro" id="IPR003439">
    <property type="entry name" value="ABC_transporter-like_ATP-bd"/>
</dbReference>
<evidence type="ECO:0000313" key="7">
    <source>
        <dbReference type="Proteomes" id="UP001221208"/>
    </source>
</evidence>
<comment type="caution">
    <text evidence="6">The sequence shown here is derived from an EMBL/GenBank/DDBJ whole genome shotgun (WGS) entry which is preliminary data.</text>
</comment>
<dbReference type="Gene3D" id="3.40.50.300">
    <property type="entry name" value="P-loop containing nucleotide triphosphate hydrolases"/>
    <property type="match status" value="1"/>
</dbReference>
<evidence type="ECO:0000256" key="4">
    <source>
        <dbReference type="ARBA" id="ARBA00022840"/>
    </source>
</evidence>
<sequence length="255" mass="26880">MPEFPKATSTNFLPDGAASAAPEHHAAIRLERVAAPAAIEVSGLTKRVPDADGELTILHSVDFTVQRAETLAIVGASGSGKSTLLGLLAGLDTPSAGRVVLDGADIFALDEDGRAGLRKAKLGFVFQSFQLLAHLTALENVMLPLELRGDADARDKAAAMLERVKLGSRLKHYPKYLSGGEQQRVALARAFVTEPPLLFADEPTGSLDAATGEAVIQLMFQLNREHGSTLVLVTHDASIAARCGRTITIAAGRLV</sequence>
<keyword evidence="7" id="KW-1185">Reference proteome</keyword>
<keyword evidence="4 6" id="KW-0067">ATP-binding</keyword>
<dbReference type="PROSITE" id="PS00211">
    <property type="entry name" value="ABC_TRANSPORTER_1"/>
    <property type="match status" value="1"/>
</dbReference>
<evidence type="ECO:0000256" key="3">
    <source>
        <dbReference type="ARBA" id="ARBA00022741"/>
    </source>
</evidence>
<dbReference type="InterPro" id="IPR027417">
    <property type="entry name" value="P-loop_NTPase"/>
</dbReference>
<name>A0ABT5JVH9_9BURK</name>
<keyword evidence="1" id="KW-0813">Transport</keyword>
<dbReference type="Proteomes" id="UP001221208">
    <property type="component" value="Unassembled WGS sequence"/>
</dbReference>
<gene>
    <name evidence="6" type="ORF">OIK44_03915</name>
</gene>
<dbReference type="InterPro" id="IPR015854">
    <property type="entry name" value="ABC_transpr_LolD-like"/>
</dbReference>
<evidence type="ECO:0000256" key="1">
    <source>
        <dbReference type="ARBA" id="ARBA00022448"/>
    </source>
</evidence>
<keyword evidence="3" id="KW-0547">Nucleotide-binding</keyword>
<evidence type="ECO:0000256" key="2">
    <source>
        <dbReference type="ARBA" id="ARBA00022475"/>
    </source>
</evidence>
<accession>A0ABT5JVH9</accession>
<dbReference type="SMART" id="SM00382">
    <property type="entry name" value="AAA"/>
    <property type="match status" value="1"/>
</dbReference>
<dbReference type="GO" id="GO:0005524">
    <property type="term" value="F:ATP binding"/>
    <property type="evidence" value="ECO:0007669"/>
    <property type="project" value="UniProtKB-KW"/>
</dbReference>
<dbReference type="InterPro" id="IPR017871">
    <property type="entry name" value="ABC_transporter-like_CS"/>
</dbReference>
<feature type="domain" description="ABC transporter" evidence="5">
    <location>
        <begin position="39"/>
        <end position="255"/>
    </location>
</feature>
<dbReference type="PROSITE" id="PS50893">
    <property type="entry name" value="ABC_TRANSPORTER_2"/>
    <property type="match status" value="1"/>
</dbReference>
<evidence type="ECO:0000313" key="6">
    <source>
        <dbReference type="EMBL" id="MDC8756729.1"/>
    </source>
</evidence>
<dbReference type="CDD" id="cd03255">
    <property type="entry name" value="ABC_MJ0796_LolCDE_FtsE"/>
    <property type="match status" value="1"/>
</dbReference>
<proteinExistence type="predicted"/>
<dbReference type="InterPro" id="IPR003593">
    <property type="entry name" value="AAA+_ATPase"/>
</dbReference>
<evidence type="ECO:0000259" key="5">
    <source>
        <dbReference type="PROSITE" id="PS50893"/>
    </source>
</evidence>
<reference evidence="6 7" key="1">
    <citation type="submission" date="2022-10" db="EMBL/GenBank/DDBJ databases">
        <title>Janthinobacterium sp. hw3 Genome sequencing.</title>
        <authorList>
            <person name="Park S."/>
        </authorList>
    </citation>
    <scope>NUCLEOTIDE SEQUENCE [LARGE SCALE GENOMIC DNA]</scope>
    <source>
        <strain evidence="7">hw3</strain>
    </source>
</reference>
<dbReference type="PANTHER" id="PTHR24220">
    <property type="entry name" value="IMPORT ATP-BINDING PROTEIN"/>
    <property type="match status" value="1"/>
</dbReference>
<dbReference type="InterPro" id="IPR017911">
    <property type="entry name" value="MacB-like_ATP-bd"/>
</dbReference>
<dbReference type="SUPFAM" id="SSF52540">
    <property type="entry name" value="P-loop containing nucleoside triphosphate hydrolases"/>
    <property type="match status" value="1"/>
</dbReference>
<dbReference type="RefSeq" id="WP_273669365.1">
    <property type="nucleotide sequence ID" value="NZ_JAQQXR010000001.1"/>
</dbReference>
<keyword evidence="2" id="KW-0472">Membrane</keyword>
<dbReference type="Pfam" id="PF00005">
    <property type="entry name" value="ABC_tran"/>
    <property type="match status" value="1"/>
</dbReference>
<organism evidence="6 7">
    <name type="scientific">Janthinobacterium fluminis</name>
    <dbReference type="NCBI Taxonomy" id="2987524"/>
    <lineage>
        <taxon>Bacteria</taxon>
        <taxon>Pseudomonadati</taxon>
        <taxon>Pseudomonadota</taxon>
        <taxon>Betaproteobacteria</taxon>
        <taxon>Burkholderiales</taxon>
        <taxon>Oxalobacteraceae</taxon>
        <taxon>Janthinobacterium</taxon>
    </lineage>
</organism>
<dbReference type="EMBL" id="JAQQXR010000001">
    <property type="protein sequence ID" value="MDC8756729.1"/>
    <property type="molecule type" value="Genomic_DNA"/>
</dbReference>
<protein>
    <submittedName>
        <fullName evidence="6">ATP-binding cassette domain-containing protein</fullName>
    </submittedName>
</protein>
<keyword evidence="2" id="KW-1003">Cell membrane</keyword>